<protein>
    <recommendedName>
        <fullName evidence="4">Tagatose 1,6-diphosphate aldolase</fullName>
    </recommendedName>
</protein>
<gene>
    <name evidence="3" type="ORF">LCGC14_1389480</name>
</gene>
<dbReference type="SMART" id="SM01133">
    <property type="entry name" value="DeoC"/>
    <property type="match status" value="1"/>
</dbReference>
<dbReference type="InterPro" id="IPR002915">
    <property type="entry name" value="DeoC/FbaB/LacD_aldolase"/>
</dbReference>
<reference evidence="3" key="1">
    <citation type="journal article" date="2015" name="Nature">
        <title>Complex archaea that bridge the gap between prokaryotes and eukaryotes.</title>
        <authorList>
            <person name="Spang A."/>
            <person name="Saw J.H."/>
            <person name="Jorgensen S.L."/>
            <person name="Zaremba-Niedzwiedzka K."/>
            <person name="Martijn J."/>
            <person name="Lind A.E."/>
            <person name="van Eijk R."/>
            <person name="Schleper C."/>
            <person name="Guy L."/>
            <person name="Ettema T.J."/>
        </authorList>
    </citation>
    <scope>NUCLEOTIDE SEQUENCE</scope>
</reference>
<dbReference type="NCBIfam" id="NF009498">
    <property type="entry name" value="PRK12858.1"/>
    <property type="match status" value="1"/>
</dbReference>
<dbReference type="InterPro" id="IPR050552">
    <property type="entry name" value="LacD_aldolase"/>
</dbReference>
<evidence type="ECO:0000256" key="2">
    <source>
        <dbReference type="ARBA" id="ARBA00023239"/>
    </source>
</evidence>
<dbReference type="InterPro" id="IPR013785">
    <property type="entry name" value="Aldolase_TIM"/>
</dbReference>
<comment type="caution">
    <text evidence="3">The sequence shown here is derived from an EMBL/GenBank/DDBJ whole genome shotgun (WGS) entry which is preliminary data.</text>
</comment>
<dbReference type="GO" id="GO:0061595">
    <property type="term" value="F:6-deoxy-6-sulfofructose-1-phosphate aldolase activity"/>
    <property type="evidence" value="ECO:0007669"/>
    <property type="project" value="TreeGrafter"/>
</dbReference>
<comment type="similarity">
    <text evidence="1">Belongs to the aldolase LacD family.</text>
</comment>
<dbReference type="EMBL" id="LAZR01008966">
    <property type="protein sequence ID" value="KKM75514.1"/>
    <property type="molecule type" value="Genomic_DNA"/>
</dbReference>
<name>A0A0F9K0E2_9ZZZZ</name>
<dbReference type="Pfam" id="PF01791">
    <property type="entry name" value="DeoC"/>
    <property type="match status" value="1"/>
</dbReference>
<dbReference type="Gene3D" id="3.20.20.70">
    <property type="entry name" value="Aldolase class I"/>
    <property type="match status" value="1"/>
</dbReference>
<dbReference type="PANTHER" id="PTHR39340">
    <property type="entry name" value="SULFOFRUCTOSEPHOSPHATE ALDOLASE"/>
    <property type="match status" value="1"/>
</dbReference>
<proteinExistence type="inferred from homology"/>
<evidence type="ECO:0008006" key="4">
    <source>
        <dbReference type="Google" id="ProtNLM"/>
    </source>
</evidence>
<dbReference type="GO" id="GO:1902777">
    <property type="term" value="P:6-sulfoquinovose(1-) catabolic process"/>
    <property type="evidence" value="ECO:0007669"/>
    <property type="project" value="TreeGrafter"/>
</dbReference>
<keyword evidence="2" id="KW-0456">Lyase</keyword>
<sequence>MEKVSISAGKIRGLRALADENGRFKMMAIDQRGSLKRMLAKVLSKEADEVKYQDLAEFKTIIIKVLSPYSSATLVDPIYGYPNAIKYFTKGTGLLLCSEETGGEKAGKSGKEIKSSLISGWTVEKTKRTGANAVKLLIYYRGDASPDVVNHQKEVTREVGRDCRQYDLPFVLELVNYPFLPDEEKDNATFARRKPKIVHDYVKEFSRSEYGVDILKVEFPANLKFAKEYCQGEFDGVKREALYNLSEIKDFCGEVTALAGVPWVILSAGVDIDEFVENVRIATESGASGFLGGRAIWQGSAQYYPDKEAMEEWLSTSGVSNFKRLLQVFQAATPYFEHKRFKGYPEICLEKKGADWYKQYYS</sequence>
<organism evidence="3">
    <name type="scientific">marine sediment metagenome</name>
    <dbReference type="NCBI Taxonomy" id="412755"/>
    <lineage>
        <taxon>unclassified sequences</taxon>
        <taxon>metagenomes</taxon>
        <taxon>ecological metagenomes</taxon>
    </lineage>
</organism>
<dbReference type="PANTHER" id="PTHR39340:SF1">
    <property type="entry name" value="SULFOFRUCTOSEPHOSPHATE ALDOLASE"/>
    <property type="match status" value="1"/>
</dbReference>
<accession>A0A0F9K0E2</accession>
<evidence type="ECO:0000256" key="1">
    <source>
        <dbReference type="ARBA" id="ARBA00008679"/>
    </source>
</evidence>
<evidence type="ECO:0000313" key="3">
    <source>
        <dbReference type="EMBL" id="KKM75514.1"/>
    </source>
</evidence>
<dbReference type="SUPFAM" id="SSF51569">
    <property type="entry name" value="Aldolase"/>
    <property type="match status" value="1"/>
</dbReference>
<dbReference type="AlphaFoldDB" id="A0A0F9K0E2"/>